<dbReference type="EMBL" id="NNRK01000026">
    <property type="protein sequence ID" value="OYR14413.1"/>
    <property type="molecule type" value="Genomic_DNA"/>
</dbReference>
<sequence length="49" mass="5702">MCLQKAAKHKEGQYGQGEQKYLHSMIIEIVQITYKKTVCDLRLSDQKAF</sequence>
<dbReference type="AlphaFoldDB" id="A0A256FHV3"/>
<proteinExistence type="predicted"/>
<evidence type="ECO:0000313" key="1">
    <source>
        <dbReference type="EMBL" id="OYR14413.1"/>
    </source>
</evidence>
<accession>A0A256FHV3</accession>
<dbReference type="Proteomes" id="UP000216345">
    <property type="component" value="Unassembled WGS sequence"/>
</dbReference>
<comment type="caution">
    <text evidence="1">The sequence shown here is derived from an EMBL/GenBank/DDBJ whole genome shotgun (WGS) entry which is preliminary data.</text>
</comment>
<name>A0A256FHV3_9HYPH</name>
<organism evidence="1 2">
    <name type="scientific">Brucella rhizosphaerae</name>
    <dbReference type="NCBI Taxonomy" id="571254"/>
    <lineage>
        <taxon>Bacteria</taxon>
        <taxon>Pseudomonadati</taxon>
        <taxon>Pseudomonadota</taxon>
        <taxon>Alphaproteobacteria</taxon>
        <taxon>Hyphomicrobiales</taxon>
        <taxon>Brucellaceae</taxon>
        <taxon>Brucella/Ochrobactrum group</taxon>
        <taxon>Brucella</taxon>
    </lineage>
</organism>
<keyword evidence="2" id="KW-1185">Reference proteome</keyword>
<protein>
    <submittedName>
        <fullName evidence="1">Uncharacterized protein</fullName>
    </submittedName>
</protein>
<evidence type="ECO:0000313" key="2">
    <source>
        <dbReference type="Proteomes" id="UP000216345"/>
    </source>
</evidence>
<reference evidence="1 2" key="1">
    <citation type="submission" date="2017-07" db="EMBL/GenBank/DDBJ databases">
        <title>Phylogenetic study on the rhizospheric bacterium Ochrobactrum sp. A44.</title>
        <authorList>
            <person name="Krzyzanowska D.M."/>
            <person name="Ossowicki A."/>
            <person name="Rajewska M."/>
            <person name="Maciag T."/>
            <person name="Kaczynski Z."/>
            <person name="Czerwicka M."/>
            <person name="Jafra S."/>
        </authorList>
    </citation>
    <scope>NUCLEOTIDE SEQUENCE [LARGE SCALE GENOMIC DNA]</scope>
    <source>
        <strain evidence="1 2">PR17</strain>
    </source>
</reference>
<gene>
    <name evidence="1" type="ORF">CEV32_0415</name>
</gene>